<dbReference type="AlphaFoldDB" id="A0AB34T8X9"/>
<protein>
    <submittedName>
        <fullName evidence="1">Uncharacterized protein</fullName>
    </submittedName>
</protein>
<name>A0AB34T8X9_9BIFI</name>
<evidence type="ECO:0000313" key="2">
    <source>
        <dbReference type="Proteomes" id="UP000037239"/>
    </source>
</evidence>
<dbReference type="RefSeq" id="WP_052826334.1">
    <property type="nucleotide sequence ID" value="NZ_AWFK01000008.1"/>
</dbReference>
<dbReference type="EMBL" id="AWFK01000008">
    <property type="protein sequence ID" value="KOA49510.1"/>
    <property type="molecule type" value="Genomic_DNA"/>
</dbReference>
<accession>A0AB34T8X9</accession>
<organism evidence="1 2">
    <name type="scientific">Bifidobacterium animalis subsp. animalis MCC 0483</name>
    <dbReference type="NCBI Taxonomy" id="1365955"/>
    <lineage>
        <taxon>Bacteria</taxon>
        <taxon>Bacillati</taxon>
        <taxon>Actinomycetota</taxon>
        <taxon>Actinomycetes</taxon>
        <taxon>Bifidobacteriales</taxon>
        <taxon>Bifidobacteriaceae</taxon>
        <taxon>Bifidobacterium</taxon>
    </lineage>
</organism>
<proteinExistence type="predicted"/>
<reference evidence="1 2" key="1">
    <citation type="journal article" date="2015" name="Int J Genomics">
        <title>Comparative Genomics Revealed Genetic Diversity and Species/Strain-Level Differences in Carbohydrate Metabolism of Three Probiotic Bifidobacterial Species.</title>
        <authorList>
            <person name="Odamaki T."/>
            <person name="Horigome A."/>
            <person name="Sugahara H."/>
            <person name="Hashikura N."/>
            <person name="Minami J."/>
            <person name="Xiao J.Z."/>
            <person name="Abe F."/>
        </authorList>
    </citation>
    <scope>NUCLEOTIDE SEQUENCE [LARGE SCALE GENOMIC DNA]</scope>
    <source>
        <strain evidence="1 2">MCC 0483</strain>
    </source>
</reference>
<comment type="caution">
    <text evidence="1">The sequence shown here is derived from an EMBL/GenBank/DDBJ whole genome shotgun (WGS) entry which is preliminary data.</text>
</comment>
<sequence>MVMQVAGMVSPYWMANPLEAPRLSDLWHTMWTGSDEHDDPGFMPPVTTISPMPIPSPLLPAGRQMTIMYLTNPAVWLPDRINAFQLGESPDSYHMRLTLTLDMLGHITNDADTGLPVPTPITMDDQSDEHLSQLAGMLTGQLSWDNRAQTLVDQMQEKLDEALPDGYRMNDWVDMGRLLAHGASVTSTLLAAQTAYAYSMEPGTEPRQTALDIITWLKTNRPTLFNLPSPQPQAVYDWWHEHAADANPYLDLLADMGAETKQACDSVKTLLAQE</sequence>
<gene>
    <name evidence="1" type="ORF">BAAM0483_05025</name>
</gene>
<evidence type="ECO:0000313" key="1">
    <source>
        <dbReference type="EMBL" id="KOA49510.1"/>
    </source>
</evidence>
<dbReference type="Proteomes" id="UP000037239">
    <property type="component" value="Unassembled WGS sequence"/>
</dbReference>